<feature type="compositionally biased region" description="Acidic residues" evidence="1">
    <location>
        <begin position="56"/>
        <end position="83"/>
    </location>
</feature>
<organism evidence="2 3">
    <name type="scientific">Phytophthora nicotianae P10297</name>
    <dbReference type="NCBI Taxonomy" id="1317064"/>
    <lineage>
        <taxon>Eukaryota</taxon>
        <taxon>Sar</taxon>
        <taxon>Stramenopiles</taxon>
        <taxon>Oomycota</taxon>
        <taxon>Peronosporomycetes</taxon>
        <taxon>Peronosporales</taxon>
        <taxon>Peronosporaceae</taxon>
        <taxon>Phytophthora</taxon>
    </lineage>
</organism>
<accession>W2Z1W2</accession>
<dbReference type="AlphaFoldDB" id="W2Z1W2"/>
<protein>
    <submittedName>
        <fullName evidence="2">Uncharacterized protein</fullName>
    </submittedName>
</protein>
<comment type="caution">
    <text evidence="2">The sequence shown here is derived from an EMBL/GenBank/DDBJ whole genome shotgun (WGS) entry which is preliminary data.</text>
</comment>
<dbReference type="PANTHER" id="PTHR34415:SF1">
    <property type="entry name" value="INTEGRASE CATALYTIC DOMAIN-CONTAINING PROTEIN"/>
    <property type="match status" value="1"/>
</dbReference>
<name>W2Z1W2_PHYNI</name>
<dbReference type="PANTHER" id="PTHR34415">
    <property type="entry name" value="INTEGRASE CATALYTIC DOMAIN-CONTAINING PROTEIN"/>
    <property type="match status" value="1"/>
</dbReference>
<dbReference type="EMBL" id="ANIY01002404">
    <property type="protein sequence ID" value="ETP41243.1"/>
    <property type="molecule type" value="Genomic_DNA"/>
</dbReference>
<evidence type="ECO:0000256" key="1">
    <source>
        <dbReference type="SAM" id="MobiDB-lite"/>
    </source>
</evidence>
<feature type="non-terminal residue" evidence="2">
    <location>
        <position position="1"/>
    </location>
</feature>
<sequence>AVTPSECAEDSQVFRVQLAQGTNIDEAASSQENTAPAPSQEQAAPVSSQDDVRGDESEEDEDEPLEDSDEEDRSPDDDPDDVEVVTGESAGSEVEEDISINLIENDVRQCVTDLINGDECEMGCLKGKSRELEWLTCSLGQMTKTEKTTCILTLVGVLMQTDTATRRRGKGEREKFHYYLPFVGQVCRSAFAHCLGVKPLTIQRYKRRVREENIAAKEHGNKPSKNTSSIDAVWLVKWFKEFAAEVGEVVPARVRTQKTKDGVVNKYYSREDYTLLPATFTWNVLHEEMHKYVALGLHVNEPAPSTFRKLLSIHCPNIKIRSAQSN</sequence>
<feature type="region of interest" description="Disordered" evidence="1">
    <location>
        <begin position="20"/>
        <end position="96"/>
    </location>
</feature>
<feature type="non-terminal residue" evidence="2">
    <location>
        <position position="326"/>
    </location>
</feature>
<dbReference type="Proteomes" id="UP000018948">
    <property type="component" value="Unassembled WGS sequence"/>
</dbReference>
<reference evidence="2 3" key="1">
    <citation type="submission" date="2013-11" db="EMBL/GenBank/DDBJ databases">
        <title>The Genome Sequence of Phytophthora parasitica P10297.</title>
        <authorList>
            <consortium name="The Broad Institute Genomics Platform"/>
            <person name="Russ C."/>
            <person name="Tyler B."/>
            <person name="Panabieres F."/>
            <person name="Shan W."/>
            <person name="Tripathy S."/>
            <person name="Grunwald N."/>
            <person name="Machado M."/>
            <person name="Johnson C.S."/>
            <person name="Walker B."/>
            <person name="Young S.K."/>
            <person name="Zeng Q."/>
            <person name="Gargeya S."/>
            <person name="Fitzgerald M."/>
            <person name="Haas B."/>
            <person name="Abouelleil A."/>
            <person name="Allen A.W."/>
            <person name="Alvarado L."/>
            <person name="Arachchi H.M."/>
            <person name="Berlin A.M."/>
            <person name="Chapman S.B."/>
            <person name="Gainer-Dewar J."/>
            <person name="Goldberg J."/>
            <person name="Griggs A."/>
            <person name="Gujja S."/>
            <person name="Hansen M."/>
            <person name="Howarth C."/>
            <person name="Imamovic A."/>
            <person name="Ireland A."/>
            <person name="Larimer J."/>
            <person name="McCowan C."/>
            <person name="Murphy C."/>
            <person name="Pearson M."/>
            <person name="Poon T.W."/>
            <person name="Priest M."/>
            <person name="Roberts A."/>
            <person name="Saif S."/>
            <person name="Shea T."/>
            <person name="Sisk P."/>
            <person name="Sykes S."/>
            <person name="Wortman J."/>
            <person name="Nusbaum C."/>
            <person name="Birren B."/>
        </authorList>
    </citation>
    <scope>NUCLEOTIDE SEQUENCE [LARGE SCALE GENOMIC DNA]</scope>
    <source>
        <strain evidence="2 3">P10297</strain>
    </source>
</reference>
<proteinExistence type="predicted"/>
<dbReference type="OrthoDB" id="69592at2759"/>
<feature type="compositionally biased region" description="Polar residues" evidence="1">
    <location>
        <begin position="20"/>
        <end position="49"/>
    </location>
</feature>
<gene>
    <name evidence="2" type="ORF">F442_11558</name>
</gene>
<evidence type="ECO:0000313" key="3">
    <source>
        <dbReference type="Proteomes" id="UP000018948"/>
    </source>
</evidence>
<evidence type="ECO:0000313" key="2">
    <source>
        <dbReference type="EMBL" id="ETP41243.1"/>
    </source>
</evidence>